<gene>
    <name evidence="1" type="ORF">PTRA_a1276</name>
</gene>
<name>A0A0U2X184_9GAMM</name>
<dbReference type="OrthoDB" id="9151061at2"/>
<accession>A0A0U2X184</accession>
<dbReference type="PATRIC" id="fig|1315283.4.peg.1108"/>
<dbReference type="AlphaFoldDB" id="A0A0U2X184"/>
<dbReference type="RefSeq" id="WP_058372991.1">
    <property type="nucleotide sequence ID" value="NZ_CP011034.1"/>
</dbReference>
<evidence type="ECO:0000313" key="1">
    <source>
        <dbReference type="EMBL" id="ALS32514.1"/>
    </source>
</evidence>
<dbReference type="Proteomes" id="UP000065261">
    <property type="component" value="Chromosome I"/>
</dbReference>
<evidence type="ECO:0000313" key="2">
    <source>
        <dbReference type="Proteomes" id="UP000065261"/>
    </source>
</evidence>
<reference evidence="1 2" key="1">
    <citation type="submission" date="2015-03" db="EMBL/GenBank/DDBJ databases">
        <authorList>
            <person name="Murphy D."/>
        </authorList>
    </citation>
    <scope>NUCLEOTIDE SEQUENCE [LARGE SCALE GENOMIC DNA]</scope>
    <source>
        <strain evidence="1 2">KMM 520</strain>
    </source>
</reference>
<sequence length="239" mass="26719">MLSHSFEDLAQTFRVLIEAQFKLGQLITIDRPEAVGNIETSVNAMLNAFSNLYDLMQQELDSPVDWYATPELCVILAIRNARHHNNANRIRTIYNYHVQNSSSPTDTSKYFYVNFPANPNEEGGGFFDVGISWGDLSLLLDMPRSQSRLRSSARELIRNYLNADQFEADAVAAGLTNDDIFINFVPLATNAGIALSPYIRDHIQAASTEATAFLSHFENVAPAITQSHDSEKIEFMLPA</sequence>
<organism evidence="1">
    <name type="scientific">Pseudoalteromonas translucida KMM 520</name>
    <dbReference type="NCBI Taxonomy" id="1315283"/>
    <lineage>
        <taxon>Bacteria</taxon>
        <taxon>Pseudomonadati</taxon>
        <taxon>Pseudomonadota</taxon>
        <taxon>Gammaproteobacteria</taxon>
        <taxon>Alteromonadales</taxon>
        <taxon>Pseudoalteromonadaceae</taxon>
        <taxon>Pseudoalteromonas</taxon>
    </lineage>
</organism>
<dbReference type="EMBL" id="CP011034">
    <property type="protein sequence ID" value="ALS32514.1"/>
    <property type="molecule type" value="Genomic_DNA"/>
</dbReference>
<dbReference type="KEGG" id="ptn:PTRA_a1276"/>
<proteinExistence type="predicted"/>
<protein>
    <submittedName>
        <fullName evidence="1">Uncharacterized protein</fullName>
    </submittedName>
</protein>